<name>A0A0F5MND6_9RICK</name>
<protein>
    <recommendedName>
        <fullName evidence="1">DUF6398 domain-containing protein</fullName>
    </recommendedName>
</protein>
<comment type="caution">
    <text evidence="2">The sequence shown here is derived from an EMBL/GenBank/DDBJ whole genome shotgun (WGS) entry which is preliminary data.</text>
</comment>
<evidence type="ECO:0000313" key="3">
    <source>
        <dbReference type="Proteomes" id="UP000033358"/>
    </source>
</evidence>
<keyword evidence="3" id="KW-1185">Reference proteome</keyword>
<dbReference type="InterPro" id="IPR045651">
    <property type="entry name" value="DUF6398"/>
</dbReference>
<dbReference type="Pfam" id="PF19935">
    <property type="entry name" value="DUF6398"/>
    <property type="match status" value="1"/>
</dbReference>
<dbReference type="AlphaFoldDB" id="A0A0F5MND6"/>
<evidence type="ECO:0000313" key="2">
    <source>
        <dbReference type="EMBL" id="KKB96206.1"/>
    </source>
</evidence>
<evidence type="ECO:0000259" key="1">
    <source>
        <dbReference type="Pfam" id="PF19935"/>
    </source>
</evidence>
<feature type="domain" description="DUF6398" evidence="1">
    <location>
        <begin position="1"/>
        <end position="79"/>
    </location>
</feature>
<proteinExistence type="predicted"/>
<feature type="non-terminal residue" evidence="2">
    <location>
        <position position="1"/>
    </location>
</feature>
<accession>A0A0F5MND6</accession>
<reference evidence="2 3" key="1">
    <citation type="submission" date="2015-02" db="EMBL/GenBank/DDBJ databases">
        <title>Single cell genomics of a rare environmental alphaproteobacterium provides unique insights into Rickettsiaceae evolution.</title>
        <authorList>
            <person name="Martijn J."/>
            <person name="Schulz F."/>
            <person name="Zaremba-Niedzwiedzka K."/>
            <person name="Viklund J."/>
            <person name="Stepanauskas R."/>
            <person name="Andersson S.G.E."/>
            <person name="Horn M."/>
            <person name="Guy L."/>
            <person name="Ettema T.J.G."/>
        </authorList>
    </citation>
    <scope>NUCLEOTIDE SEQUENCE [LARGE SCALE GENOMIC DNA]</scope>
    <source>
        <strain evidence="2 3">SCGC AAA041-L04</strain>
    </source>
</reference>
<dbReference type="Proteomes" id="UP000033358">
    <property type="component" value="Unassembled WGS sequence"/>
</dbReference>
<dbReference type="EMBL" id="JYHA01000119">
    <property type="protein sequence ID" value="KKB96206.1"/>
    <property type="molecule type" value="Genomic_DNA"/>
</dbReference>
<sequence length="123" mass="13933">ALCRKKLSPIQSGSIKTCACAIIHAIGTINFLYDKSTTPYISNQDLIGYFNVSKSTASSKSKQIRELLKMHPSDYKWMIPSMIDNSPMAWIIMVNDFAVDIRTMPFEIQKQAFQKGLIPYIPK</sequence>
<gene>
    <name evidence="2" type="ORF">SZ25_00707</name>
</gene>
<organism evidence="2 3">
    <name type="scientific">Candidatus Arcanibacter lacustris</name>
    <dbReference type="NCBI Taxonomy" id="1607817"/>
    <lineage>
        <taxon>Bacteria</taxon>
        <taxon>Pseudomonadati</taxon>
        <taxon>Pseudomonadota</taxon>
        <taxon>Alphaproteobacteria</taxon>
        <taxon>Rickettsiales</taxon>
        <taxon>Candidatus Arcanibacter</taxon>
    </lineage>
</organism>